<gene>
    <name evidence="8" type="primary">FTR1_2</name>
    <name evidence="8" type="ORF">F1559_004656</name>
</gene>
<organism evidence="8 9">
    <name type="scientific">Cyanidiococcus yangmingshanensis</name>
    <dbReference type="NCBI Taxonomy" id="2690220"/>
    <lineage>
        <taxon>Eukaryota</taxon>
        <taxon>Rhodophyta</taxon>
        <taxon>Bangiophyceae</taxon>
        <taxon>Cyanidiales</taxon>
        <taxon>Cyanidiaceae</taxon>
        <taxon>Cyanidiococcus</taxon>
    </lineage>
</organism>
<feature type="transmembrane region" description="Helical" evidence="7">
    <location>
        <begin position="540"/>
        <end position="562"/>
    </location>
</feature>
<feature type="transmembrane region" description="Helical" evidence="7">
    <location>
        <begin position="249"/>
        <end position="277"/>
    </location>
</feature>
<comment type="subcellular location">
    <subcellularLocation>
        <location evidence="1">Membrane</location>
        <topology evidence="1">Multi-pass membrane protein</topology>
    </subcellularLocation>
</comment>
<evidence type="ECO:0000256" key="6">
    <source>
        <dbReference type="SAM" id="MobiDB-lite"/>
    </source>
</evidence>
<dbReference type="PANTHER" id="PTHR31632">
    <property type="entry name" value="IRON TRANSPORTER FTH1"/>
    <property type="match status" value="1"/>
</dbReference>
<keyword evidence="5 7" id="KW-0472">Membrane</keyword>
<feature type="transmembrane region" description="Helical" evidence="7">
    <location>
        <begin position="434"/>
        <end position="455"/>
    </location>
</feature>
<dbReference type="EMBL" id="VWRR01000009">
    <property type="protein sequence ID" value="KAF6002871.1"/>
    <property type="molecule type" value="Genomic_DNA"/>
</dbReference>
<comment type="caution">
    <text evidence="8">The sequence shown here is derived from an EMBL/GenBank/DDBJ whole genome shotgun (WGS) entry which is preliminary data.</text>
</comment>
<evidence type="ECO:0000256" key="4">
    <source>
        <dbReference type="ARBA" id="ARBA00022989"/>
    </source>
</evidence>
<keyword evidence="9" id="KW-1185">Reference proteome</keyword>
<evidence type="ECO:0000256" key="3">
    <source>
        <dbReference type="ARBA" id="ARBA00022692"/>
    </source>
</evidence>
<protein>
    <submittedName>
        <fullName evidence="8">High-affinity iron permease</fullName>
    </submittedName>
</protein>
<dbReference type="Proteomes" id="UP000530660">
    <property type="component" value="Unassembled WGS sequence"/>
</dbReference>
<evidence type="ECO:0000256" key="1">
    <source>
        <dbReference type="ARBA" id="ARBA00004141"/>
    </source>
</evidence>
<feature type="transmembrane region" description="Helical" evidence="7">
    <location>
        <begin position="601"/>
        <end position="621"/>
    </location>
</feature>
<proteinExistence type="inferred from homology"/>
<feature type="transmembrane region" description="Helical" evidence="7">
    <location>
        <begin position="401"/>
        <end position="422"/>
    </location>
</feature>
<reference evidence="8 9" key="1">
    <citation type="journal article" date="2020" name="J. Phycol.">
        <title>Comparative genome analysis reveals Cyanidiococcus gen. nov., a new extremophilic red algal genus sister to Cyanidioschyzon (Cyanidioschyzonaceae, Rhodophyta).</title>
        <authorList>
            <person name="Liu S.-L."/>
            <person name="Chiang Y.-R."/>
            <person name="Yoon H.S."/>
            <person name="Fu H.-Y."/>
        </authorList>
    </citation>
    <scope>NUCLEOTIDE SEQUENCE [LARGE SCALE GENOMIC DNA]</scope>
    <source>
        <strain evidence="8 9">THAL066</strain>
    </source>
</reference>
<feature type="region of interest" description="Disordered" evidence="6">
    <location>
        <begin position="708"/>
        <end position="733"/>
    </location>
</feature>
<feature type="transmembrane region" description="Helical" evidence="7">
    <location>
        <begin position="330"/>
        <end position="350"/>
    </location>
</feature>
<dbReference type="GO" id="GO:0015093">
    <property type="term" value="F:ferrous iron transmembrane transporter activity"/>
    <property type="evidence" value="ECO:0007669"/>
    <property type="project" value="TreeGrafter"/>
</dbReference>
<dbReference type="OrthoDB" id="4364at2759"/>
<dbReference type="GO" id="GO:0033573">
    <property type="term" value="C:high-affinity iron permease complex"/>
    <property type="evidence" value="ECO:0007669"/>
    <property type="project" value="InterPro"/>
</dbReference>
<dbReference type="PANTHER" id="PTHR31632:SF2">
    <property type="entry name" value="PLASMA MEMBRANE IRON PERMEASE"/>
    <property type="match status" value="1"/>
</dbReference>
<keyword evidence="3 7" id="KW-0812">Transmembrane</keyword>
<feature type="transmembrane region" description="Helical" evidence="7">
    <location>
        <begin position="568"/>
        <end position="589"/>
    </location>
</feature>
<feature type="transmembrane region" description="Helical" evidence="7">
    <location>
        <begin position="371"/>
        <end position="395"/>
    </location>
</feature>
<sequence length="811" mass="89198">MLIHTKADAHPGRHVVLIHTKADAHPGRHVVLIHTKADAHPGRHVVLIHTKADAHPDRHVVLIHTKADAHPGRHVVLIHTKADAHPDRHVVLIHTKADAHPGRHVVLIHTKADAHPGRHVVLIHTKADAHPDRHVVLIHTKADAHPDRHVVLIHTKADAHPDRHVVLIHTKADAHPDRHVAGERPSPPTGASAANWHVRHPQRESGHVARLAVVRSAGAVSDVASRGTIGAGIRAPKLSCSALAAVQQLLFSLAGFIITFREVLEACIVVSICLAYLRRTKNERFVRDVWWGVLAGIGVLIVIGVAFGIVFWTRGQVLYDGLTELLFEGIVRLVAVVLITWMIFWMLSTAAQMRRNLESGMSQALSRRGRWGVALLVFTSILREGVELIVFLFGITGGVSWSSIPIAALVGLAVAIFVAWAIYRGSLSFDLRLFFVLSSVLLIAFAAGFLSMAFLDFQKANFSDLSPETGTRMIRSLRSNGPACCADDGNEFFNLLHELFGYVDSPTFVSTIVYFGYWTLACALWIYVERRSLERNLRRMHTGYLVCTVFLAIAALVGLVVAARSPTWNGILVMCLTLALALVGFGAACAPEFLLAPRSRFALLGCSWIGLVLVACLAIALQVAQAVCSPRIGASKHCYLPDFYYWFLIFSPNWIAKPQTNLSFNALAVLTVSICFTMLFCLAQGLVGFYEWKRSALAMRRPRVSPVTPTAEKAKHEVSDLSADLESGKSESLASSSIDELEWDPLTRESVDHGEREIAFHWAPTPAAQTGVQHAPDAAHRWIRENRDLAYGQCDEDREPNTWDSGGDINP</sequence>
<evidence type="ECO:0000313" key="9">
    <source>
        <dbReference type="Proteomes" id="UP000530660"/>
    </source>
</evidence>
<evidence type="ECO:0000256" key="5">
    <source>
        <dbReference type="ARBA" id="ARBA00023136"/>
    </source>
</evidence>
<name>A0A7J7IKN8_9RHOD</name>
<evidence type="ECO:0000256" key="7">
    <source>
        <dbReference type="SAM" id="Phobius"/>
    </source>
</evidence>
<comment type="similarity">
    <text evidence="2">Belongs to the oxidase-dependent Fe transporter (OFeT) (TC 9.A.10.1) family.</text>
</comment>
<evidence type="ECO:0000313" key="8">
    <source>
        <dbReference type="EMBL" id="KAF6002871.1"/>
    </source>
</evidence>
<dbReference type="Pfam" id="PF03239">
    <property type="entry name" value="FTR1"/>
    <property type="match status" value="1"/>
</dbReference>
<evidence type="ECO:0000256" key="2">
    <source>
        <dbReference type="ARBA" id="ARBA00008333"/>
    </source>
</evidence>
<feature type="transmembrane region" description="Helical" evidence="7">
    <location>
        <begin position="289"/>
        <end position="310"/>
    </location>
</feature>
<dbReference type="AlphaFoldDB" id="A0A7J7IKN8"/>
<dbReference type="InterPro" id="IPR004923">
    <property type="entry name" value="FTR1/Fip1/EfeU"/>
</dbReference>
<feature type="transmembrane region" description="Helical" evidence="7">
    <location>
        <begin position="666"/>
        <end position="690"/>
    </location>
</feature>
<feature type="transmembrane region" description="Helical" evidence="7">
    <location>
        <begin position="508"/>
        <end position="528"/>
    </location>
</feature>
<keyword evidence="4 7" id="KW-1133">Transmembrane helix</keyword>
<feature type="region of interest" description="Disordered" evidence="6">
    <location>
        <begin position="791"/>
        <end position="811"/>
    </location>
</feature>
<accession>A0A7J7IKN8</accession>